<name>A0A252B1H5_9PROT</name>
<dbReference type="EMBL" id="JOOY01000096">
    <property type="protein sequence ID" value="OUI98181.1"/>
    <property type="molecule type" value="Genomic_DNA"/>
</dbReference>
<proteinExistence type="predicted"/>
<organism evidence="2 3">
    <name type="scientific">Acetobacter orientalis</name>
    <dbReference type="NCBI Taxonomy" id="146474"/>
    <lineage>
        <taxon>Bacteria</taxon>
        <taxon>Pseudomonadati</taxon>
        <taxon>Pseudomonadota</taxon>
        <taxon>Alphaproteobacteria</taxon>
        <taxon>Acetobacterales</taxon>
        <taxon>Acetobacteraceae</taxon>
        <taxon>Acetobacter</taxon>
    </lineage>
</organism>
<protein>
    <submittedName>
        <fullName evidence="2">Integrase</fullName>
    </submittedName>
</protein>
<dbReference type="Gene3D" id="1.10.443.10">
    <property type="entry name" value="Intergrase catalytic core"/>
    <property type="match status" value="1"/>
</dbReference>
<gene>
    <name evidence="2" type="ORF">HK15_00230</name>
</gene>
<dbReference type="AlphaFoldDB" id="A0A252B1H5"/>
<dbReference type="GO" id="GO:0006310">
    <property type="term" value="P:DNA recombination"/>
    <property type="evidence" value="ECO:0007669"/>
    <property type="project" value="UniProtKB-KW"/>
</dbReference>
<evidence type="ECO:0000256" key="1">
    <source>
        <dbReference type="ARBA" id="ARBA00023172"/>
    </source>
</evidence>
<accession>A0A252B1H5</accession>
<dbReference type="Proteomes" id="UP000194999">
    <property type="component" value="Unassembled WGS sequence"/>
</dbReference>
<dbReference type="InterPro" id="IPR013762">
    <property type="entry name" value="Integrase-like_cat_sf"/>
</dbReference>
<dbReference type="SUPFAM" id="SSF56349">
    <property type="entry name" value="DNA breaking-rejoining enzymes"/>
    <property type="match status" value="1"/>
</dbReference>
<evidence type="ECO:0000313" key="3">
    <source>
        <dbReference type="Proteomes" id="UP000194999"/>
    </source>
</evidence>
<keyword evidence="1" id="KW-0233">DNA recombination</keyword>
<sequence length="724" mass="80984">MKGLLSAASNSRKLDQRPVLATAPLKPGFDRDSLSRYGDPSWDLGPAVFRENARRCHVTVHFTSVEDEGVREALREFLYARLNVDLPGHRKILSPGSVRQIYNRARRFFDFVRNELGVVDLHRVDQSFLDRYARHLREERSCRPIIVAQLLEIPFDLHALRDYLSSGGLAFQPWAGRAPARVAGYRHVPENRTPRIPEAIISPLLAWAIRYVTEFSADIFAARVEMDCLEEHRAKLVEQDSILDRQGCRREHHNRLNDYFARLRREGRGVPIWGNAHNGNFLRNSATGDVPPSVNFHLIHLHIGIDAQVEPKMHIQLAGGATREIRAAVIELGVEAGGMDTPIAILPETGKPWRPRFDARTLAEEERMLQSAAYIVCAYLTGMRDSEVQAMQRGCLSLTRSEDGMIMRHRVRSVAYKGKSACGEPAEWVTIEPVARAVEVLERLSCRAASARGLVTLWPVLATKSVCKDHVSAEIVRQLNRFRDHLNDLFGTLDVPAIPDGPSGQPWRITTRQFRRTIAWHIANRPFGTIAGMIQYKHASVAAFEGYAGSSRSGFRAEVENQQRLGQLDDLLVYFDARQAGAKLSGPAAARIAKTLDSISDDFEPLPAMIADRARLRTMLASLARTLHVGVLADCFFDPGTAVCLKQVTGTKGPLTALCQPTFCPNACITAMHRPTWARSAKEAADLLKEKRLSTLQRSILQEDLDRANKVLDSIDNDRFAPGF</sequence>
<dbReference type="InterPro" id="IPR011010">
    <property type="entry name" value="DNA_brk_join_enz"/>
</dbReference>
<dbReference type="RefSeq" id="WP_094755965.1">
    <property type="nucleotide sequence ID" value="NZ_JOOY01000096.1"/>
</dbReference>
<dbReference type="GO" id="GO:0003677">
    <property type="term" value="F:DNA binding"/>
    <property type="evidence" value="ECO:0007669"/>
    <property type="project" value="InterPro"/>
</dbReference>
<reference evidence="2 3" key="1">
    <citation type="submission" date="2014-06" db="EMBL/GenBank/DDBJ databases">
        <authorList>
            <person name="Ju J."/>
            <person name="Zhang J."/>
        </authorList>
    </citation>
    <scope>NUCLEOTIDE SEQUENCE [LARGE SCALE GENOMIC DNA]</scope>
    <source>
        <strain evidence="2">DmW_048</strain>
    </source>
</reference>
<comment type="caution">
    <text evidence="2">The sequence shown here is derived from an EMBL/GenBank/DDBJ whole genome shotgun (WGS) entry which is preliminary data.</text>
</comment>
<dbReference type="GO" id="GO:0015074">
    <property type="term" value="P:DNA integration"/>
    <property type="evidence" value="ECO:0007669"/>
    <property type="project" value="InterPro"/>
</dbReference>
<evidence type="ECO:0000313" key="2">
    <source>
        <dbReference type="EMBL" id="OUI98181.1"/>
    </source>
</evidence>